<dbReference type="GO" id="GO:0006529">
    <property type="term" value="P:asparagine biosynthetic process"/>
    <property type="evidence" value="ECO:0007669"/>
    <property type="project" value="InterPro"/>
</dbReference>
<dbReference type="InterPro" id="IPR014729">
    <property type="entry name" value="Rossmann-like_a/b/a_fold"/>
</dbReference>
<gene>
    <name evidence="3" type="ORF">D7294_05850</name>
</gene>
<sequence length="635" mass="67285">MTSWCGGRWFVVLPDHEAAPAVFERLRPYACRVVPHASGRPWLLGCWPKEESATAAAGADRALLIGRVQDRPAGLTPRGLATELPGSFHLLVSRDGRVLARGTCTGDRRLYTARVRGLTVAADRASTLAWLTGAGPDPARLAAGLLVPCVPYPLNAAPVWAGVDAVRPGDALHLETDGTARTGRWWQAPPADLPLEQAARGLREALRAAVAARVRPGELWGADLSGGMDSTSLCFLAHEAGARLVALTMELSAVGSQDARYAREAARQLPGVTHLTVPTGELAALFAGLEGRNPPADGPTALVRNRAQQEDTARLLLGHGAPRRLCGHGGDDVVTPPPAYLHRLLRHRPLTALRHAAAHRAALRWPLRATAAQLLSRRGPAGRLAAQAAALDGVRRGAAPACDWGPRPALPPWVTPGARELVAERLRALAEGCEPLGRDRGTHAWVQALHGAGRLAFQIAEGSERAGLPADMPFCDDAVFAACLRARPEEAGHPARFKPLLTAAMRGIVPEAILRRTTKDRAGDEWHAGLRAQRRTLASWAEDSRLAALGLADPAVLRRVLLAPALLTAGVAELEPTLAAEEWLRDVEAHSLARPPSAPAPPAAAASGFSPHPPPHLKEHRRDPSAGTARPAASP</sequence>
<keyword evidence="4" id="KW-1185">Reference proteome</keyword>
<dbReference type="EMBL" id="RBAL01000003">
    <property type="protein sequence ID" value="RKN44665.1"/>
    <property type="molecule type" value="Genomic_DNA"/>
</dbReference>
<protein>
    <recommendedName>
        <fullName evidence="2">Asparagine synthetase domain-containing protein</fullName>
    </recommendedName>
</protein>
<dbReference type="InterPro" id="IPR001962">
    <property type="entry name" value="Asn_synthase"/>
</dbReference>
<accession>A0A3A9Z8H1</accession>
<dbReference type="Gene3D" id="3.40.50.620">
    <property type="entry name" value="HUPs"/>
    <property type="match status" value="1"/>
</dbReference>
<name>A0A3A9Z8H1_9ACTN</name>
<proteinExistence type="predicted"/>
<dbReference type="AlphaFoldDB" id="A0A3A9Z8H1"/>
<dbReference type="Pfam" id="PF00733">
    <property type="entry name" value="Asn_synthase"/>
    <property type="match status" value="1"/>
</dbReference>
<evidence type="ECO:0000313" key="4">
    <source>
        <dbReference type="Proteomes" id="UP000272474"/>
    </source>
</evidence>
<dbReference type="GO" id="GO:0004066">
    <property type="term" value="F:asparagine synthase (glutamine-hydrolyzing) activity"/>
    <property type="evidence" value="ECO:0007669"/>
    <property type="project" value="InterPro"/>
</dbReference>
<feature type="domain" description="Asparagine synthetase" evidence="2">
    <location>
        <begin position="202"/>
        <end position="584"/>
    </location>
</feature>
<feature type="region of interest" description="Disordered" evidence="1">
    <location>
        <begin position="592"/>
        <end position="635"/>
    </location>
</feature>
<dbReference type="SUPFAM" id="SSF52402">
    <property type="entry name" value="Adenine nucleotide alpha hydrolases-like"/>
    <property type="match status" value="1"/>
</dbReference>
<dbReference type="OrthoDB" id="7053173at2"/>
<comment type="caution">
    <text evidence="3">The sequence shown here is derived from an EMBL/GenBank/DDBJ whole genome shotgun (WGS) entry which is preliminary data.</text>
</comment>
<reference evidence="3 4" key="1">
    <citation type="journal article" date="2014" name="Int. J. Syst. Evol. Microbiol.">
        <title>Streptomyces hoynatensis sp. nov., isolated from deep marine sediment.</title>
        <authorList>
            <person name="Veyisoglu A."/>
            <person name="Sahin N."/>
        </authorList>
    </citation>
    <scope>NUCLEOTIDE SEQUENCE [LARGE SCALE GENOMIC DNA]</scope>
    <source>
        <strain evidence="3 4">KCTC 29097</strain>
    </source>
</reference>
<dbReference type="RefSeq" id="WP_120676295.1">
    <property type="nucleotide sequence ID" value="NZ_RBAL01000003.1"/>
</dbReference>
<evidence type="ECO:0000259" key="2">
    <source>
        <dbReference type="Pfam" id="PF00733"/>
    </source>
</evidence>
<dbReference type="Proteomes" id="UP000272474">
    <property type="component" value="Unassembled WGS sequence"/>
</dbReference>
<evidence type="ECO:0000313" key="3">
    <source>
        <dbReference type="EMBL" id="RKN44665.1"/>
    </source>
</evidence>
<evidence type="ECO:0000256" key="1">
    <source>
        <dbReference type="SAM" id="MobiDB-lite"/>
    </source>
</evidence>
<organism evidence="3 4">
    <name type="scientific">Streptomyces hoynatensis</name>
    <dbReference type="NCBI Taxonomy" id="1141874"/>
    <lineage>
        <taxon>Bacteria</taxon>
        <taxon>Bacillati</taxon>
        <taxon>Actinomycetota</taxon>
        <taxon>Actinomycetes</taxon>
        <taxon>Kitasatosporales</taxon>
        <taxon>Streptomycetaceae</taxon>
        <taxon>Streptomyces</taxon>
    </lineage>
</organism>